<dbReference type="RefSeq" id="WP_109983556.1">
    <property type="nucleotide sequence ID" value="NZ_JAJUIE010000064.1"/>
</dbReference>
<evidence type="ECO:0000313" key="5">
    <source>
        <dbReference type="EMBL" id="PWU69298.1"/>
    </source>
</evidence>
<proteinExistence type="inferred from homology"/>
<dbReference type="InterPro" id="IPR028359">
    <property type="entry name" value="UDP_ManNAc/GlcNAc_DH"/>
</dbReference>
<dbReference type="SUPFAM" id="SSF52413">
    <property type="entry name" value="UDP-glucose/GDP-mannose dehydrogenase C-terminal domain"/>
    <property type="match status" value="1"/>
</dbReference>
<keyword evidence="2" id="KW-0520">NAD</keyword>
<accession>A0A317L331</accession>
<dbReference type="InterPro" id="IPR014026">
    <property type="entry name" value="UDP-Glc/GDP-Man_DH_dimer"/>
</dbReference>
<evidence type="ECO:0000259" key="4">
    <source>
        <dbReference type="SMART" id="SM00984"/>
    </source>
</evidence>
<dbReference type="NCBIfam" id="TIGR03026">
    <property type="entry name" value="NDP-sugDHase"/>
    <property type="match status" value="1"/>
</dbReference>
<dbReference type="InterPro" id="IPR014027">
    <property type="entry name" value="UDP-Glc/GDP-Man_DH_C"/>
</dbReference>
<sequence length="426" mass="47715">MNNKNSVGIIGLGYVGLPLAIRFANTGFKVIGFDIDTIKISKLNNGSSYIRTIRHETLYKIVREGNFTATNDFSKIAEVDAIIICVPTPLNKQREPELKYIKETMKSLLPYIKANQLISLESTTYPGTTEDIIVPLIEKKGFQVGKDFFVVYSPEREDPGNEAYSTGNIPKVIGGITNKCLDKGLEIYEQAIEEMIPVSSTATAELTKLLENIYRSVNIGLVNELKLVADRLGINIYEVIEAAATKPFGYVPFYPGPGLGGHCIPIDPFYLTWKAREYDVQTKFIELAGEVNTSMPNFVVQKTFDALNDFSKSINGSYILILGLAYKKNVDDTRESPAMKIIDLLQSKGAIISYSDPYVEEIPSMRNYHFNLKSISVDSETLKSFDCVILVTDHDTFDYDTILEYSKLIVDTRGKFKENYSNVRLA</sequence>
<comment type="caution">
    <text evidence="5">The sequence shown here is derived from an EMBL/GenBank/DDBJ whole genome shotgun (WGS) entry which is preliminary data.</text>
</comment>
<dbReference type="SUPFAM" id="SSF48179">
    <property type="entry name" value="6-phosphogluconate dehydrogenase C-terminal domain-like"/>
    <property type="match status" value="1"/>
</dbReference>
<keyword evidence="6" id="KW-1185">Reference proteome</keyword>
<dbReference type="AlphaFoldDB" id="A0A317L331"/>
<dbReference type="Pfam" id="PF03720">
    <property type="entry name" value="UDPG_MGDP_dh_C"/>
    <property type="match status" value="1"/>
</dbReference>
<organism evidence="5 6">
    <name type="scientific">Gracilibacillus dipsosauri</name>
    <dbReference type="NCBI Taxonomy" id="178340"/>
    <lineage>
        <taxon>Bacteria</taxon>
        <taxon>Bacillati</taxon>
        <taxon>Bacillota</taxon>
        <taxon>Bacilli</taxon>
        <taxon>Bacillales</taxon>
        <taxon>Bacillaceae</taxon>
        <taxon>Gracilibacillus</taxon>
    </lineage>
</organism>
<dbReference type="InterPro" id="IPR036291">
    <property type="entry name" value="NAD(P)-bd_dom_sf"/>
</dbReference>
<evidence type="ECO:0000256" key="2">
    <source>
        <dbReference type="ARBA" id="ARBA00023027"/>
    </source>
</evidence>
<dbReference type="PIRSF" id="PIRSF500136">
    <property type="entry name" value="UDP_ManNAc_DH"/>
    <property type="match status" value="1"/>
</dbReference>
<dbReference type="Proteomes" id="UP000245624">
    <property type="component" value="Unassembled WGS sequence"/>
</dbReference>
<dbReference type="InterPro" id="IPR001732">
    <property type="entry name" value="UDP-Glc/GDP-Man_DH_N"/>
</dbReference>
<keyword evidence="1" id="KW-0560">Oxidoreductase</keyword>
<dbReference type="OrthoDB" id="9803238at2"/>
<name>A0A317L331_9BACI</name>
<dbReference type="PIRSF" id="PIRSF000124">
    <property type="entry name" value="UDPglc_GDPman_dh"/>
    <property type="match status" value="1"/>
</dbReference>
<gene>
    <name evidence="5" type="ORF">DLJ74_04745</name>
</gene>
<dbReference type="PANTHER" id="PTHR43491">
    <property type="entry name" value="UDP-N-ACETYL-D-MANNOSAMINE DEHYDROGENASE"/>
    <property type="match status" value="1"/>
</dbReference>
<dbReference type="SMART" id="SM00984">
    <property type="entry name" value="UDPG_MGDP_dh_C"/>
    <property type="match status" value="1"/>
</dbReference>
<evidence type="ECO:0000313" key="6">
    <source>
        <dbReference type="Proteomes" id="UP000245624"/>
    </source>
</evidence>
<dbReference type="InterPro" id="IPR017476">
    <property type="entry name" value="UDP-Glc/GDP-Man"/>
</dbReference>
<dbReference type="EMBL" id="QGTD01000005">
    <property type="protein sequence ID" value="PWU69298.1"/>
    <property type="molecule type" value="Genomic_DNA"/>
</dbReference>
<dbReference type="GO" id="GO:0016628">
    <property type="term" value="F:oxidoreductase activity, acting on the CH-CH group of donors, NAD or NADP as acceptor"/>
    <property type="evidence" value="ECO:0007669"/>
    <property type="project" value="InterPro"/>
</dbReference>
<reference evidence="5 6" key="1">
    <citation type="submission" date="2018-05" db="EMBL/GenBank/DDBJ databases">
        <title>Genomic analysis of Gracilibacillus dipsosauri DD1 reveals novel features of a salt-tolerant amylase.</title>
        <authorList>
            <person name="Deutch C.E."/>
            <person name="Yang S."/>
        </authorList>
    </citation>
    <scope>NUCLEOTIDE SEQUENCE [LARGE SCALE GENOMIC DNA]</scope>
    <source>
        <strain evidence="5 6">DD1</strain>
    </source>
</reference>
<dbReference type="InterPro" id="IPR008927">
    <property type="entry name" value="6-PGluconate_DH-like_C_sf"/>
</dbReference>
<dbReference type="GO" id="GO:0016616">
    <property type="term" value="F:oxidoreductase activity, acting on the CH-OH group of donors, NAD or NADP as acceptor"/>
    <property type="evidence" value="ECO:0007669"/>
    <property type="project" value="InterPro"/>
</dbReference>
<dbReference type="Gene3D" id="3.40.50.720">
    <property type="entry name" value="NAD(P)-binding Rossmann-like Domain"/>
    <property type="match status" value="2"/>
</dbReference>
<feature type="domain" description="UDP-glucose/GDP-mannose dehydrogenase C-terminal" evidence="4">
    <location>
        <begin position="320"/>
        <end position="418"/>
    </location>
</feature>
<evidence type="ECO:0000256" key="1">
    <source>
        <dbReference type="ARBA" id="ARBA00023002"/>
    </source>
</evidence>
<dbReference type="GO" id="GO:0000271">
    <property type="term" value="P:polysaccharide biosynthetic process"/>
    <property type="evidence" value="ECO:0007669"/>
    <property type="project" value="InterPro"/>
</dbReference>
<dbReference type="PANTHER" id="PTHR43491:SF1">
    <property type="entry name" value="UDP-N-ACETYL-D-MANNOSAMINE DEHYDROGENASE"/>
    <property type="match status" value="1"/>
</dbReference>
<dbReference type="Pfam" id="PF03721">
    <property type="entry name" value="UDPG_MGDP_dh_N"/>
    <property type="match status" value="1"/>
</dbReference>
<dbReference type="InterPro" id="IPR036220">
    <property type="entry name" value="UDP-Glc/GDP-Man_DH_C_sf"/>
</dbReference>
<evidence type="ECO:0000256" key="3">
    <source>
        <dbReference type="PIRNR" id="PIRNR000124"/>
    </source>
</evidence>
<comment type="similarity">
    <text evidence="3">Belongs to the UDP-glucose/GDP-mannose dehydrogenase family.</text>
</comment>
<dbReference type="Pfam" id="PF00984">
    <property type="entry name" value="UDPG_MGDP_dh"/>
    <property type="match status" value="1"/>
</dbReference>
<dbReference type="GO" id="GO:0051287">
    <property type="term" value="F:NAD binding"/>
    <property type="evidence" value="ECO:0007669"/>
    <property type="project" value="InterPro"/>
</dbReference>
<dbReference type="SUPFAM" id="SSF51735">
    <property type="entry name" value="NAD(P)-binding Rossmann-fold domains"/>
    <property type="match status" value="1"/>
</dbReference>
<protein>
    <submittedName>
        <fullName evidence="5">UDP-N-acetyl-D-glucosamine dehydrogenase</fullName>
    </submittedName>
</protein>